<evidence type="ECO:0000313" key="3">
    <source>
        <dbReference type="Proteomes" id="UP000288395"/>
    </source>
</evidence>
<dbReference type="RefSeq" id="WP_126768190.1">
    <property type="nucleotide sequence ID" value="NZ_PIPJ01000010.1"/>
</dbReference>
<organism evidence="2 3">
    <name type="scientific">Aliidiomarina iranensis</name>
    <dbReference type="NCBI Taxonomy" id="1434071"/>
    <lineage>
        <taxon>Bacteria</taxon>
        <taxon>Pseudomonadati</taxon>
        <taxon>Pseudomonadota</taxon>
        <taxon>Gammaproteobacteria</taxon>
        <taxon>Alteromonadales</taxon>
        <taxon>Idiomarinaceae</taxon>
        <taxon>Aliidiomarina</taxon>
    </lineage>
</organism>
<feature type="transmembrane region" description="Helical" evidence="1">
    <location>
        <begin position="21"/>
        <end position="39"/>
    </location>
</feature>
<comment type="caution">
    <text evidence="2">The sequence shown here is derived from an EMBL/GenBank/DDBJ whole genome shotgun (WGS) entry which is preliminary data.</text>
</comment>
<evidence type="ECO:0000313" key="2">
    <source>
        <dbReference type="EMBL" id="RUO18734.1"/>
    </source>
</evidence>
<name>A0A432VR36_9GAMM</name>
<sequence>MVDFILPKAKRLQRQRFYTQIEIVGAALILLVAAGWQHLNLPQELSAEAKQQLNLGYQPPIPVAAHPIAQQLQLLATLGELMANTEGLPVHRRIQLQRVHFRPQSTELTWRLQAAREAQIISAWPIAGWQVKNADLTNSDVNEPFPWELHMELIPNGSGGAERVENIGQNGKG</sequence>
<keyword evidence="3" id="KW-1185">Reference proteome</keyword>
<dbReference type="OrthoDB" id="9848688at2"/>
<evidence type="ECO:0000256" key="1">
    <source>
        <dbReference type="SAM" id="Phobius"/>
    </source>
</evidence>
<dbReference type="Proteomes" id="UP000288395">
    <property type="component" value="Unassembled WGS sequence"/>
</dbReference>
<gene>
    <name evidence="2" type="ORF">CWE08_10915</name>
</gene>
<keyword evidence="1" id="KW-0812">Transmembrane</keyword>
<dbReference type="EMBL" id="PIPJ01000010">
    <property type="protein sequence ID" value="RUO18734.1"/>
    <property type="molecule type" value="Genomic_DNA"/>
</dbReference>
<protein>
    <submittedName>
        <fullName evidence="2">Uncharacterized protein</fullName>
    </submittedName>
</protein>
<reference evidence="3" key="1">
    <citation type="journal article" date="2018" name="Front. Microbiol.">
        <title>Genome-Based Analysis Reveals the Taxonomy and Diversity of the Family Idiomarinaceae.</title>
        <authorList>
            <person name="Liu Y."/>
            <person name="Lai Q."/>
            <person name="Shao Z."/>
        </authorList>
    </citation>
    <scope>NUCLEOTIDE SEQUENCE [LARGE SCALE GENOMIC DNA]</scope>
    <source>
        <strain evidence="3">GBPy7</strain>
    </source>
</reference>
<dbReference type="AlphaFoldDB" id="A0A432VR36"/>
<proteinExistence type="predicted"/>
<accession>A0A432VR36</accession>
<keyword evidence="1" id="KW-0472">Membrane</keyword>
<keyword evidence="1" id="KW-1133">Transmembrane helix</keyword>